<accession>A0A8H4CIF2</accession>
<dbReference type="AlphaFoldDB" id="A0A8H4CIF2"/>
<dbReference type="GeneID" id="69019178"/>
<proteinExistence type="predicted"/>
<reference evidence="2" key="1">
    <citation type="journal article" date="2020" name="Phytopathology">
        <title>Genome sequence and comparative analysis of Colletotrichum gloeosporioides isolated from Liriodendron leaves.</title>
        <authorList>
            <person name="Fu F.F."/>
            <person name="Hao Z."/>
            <person name="Wang P."/>
            <person name="Lu Y."/>
            <person name="Xue L.J."/>
            <person name="Wei G."/>
            <person name="Tian Y."/>
            <person name="Baishi H."/>
            <person name="Xu H."/>
            <person name="Shi J."/>
            <person name="Cheng T."/>
            <person name="Wang G."/>
            <person name="Yi Y."/>
            <person name="Chen J."/>
        </authorList>
    </citation>
    <scope>NUCLEOTIDE SEQUENCE</scope>
    <source>
        <strain evidence="2">Lc1</strain>
    </source>
</reference>
<organism evidence="2 3">
    <name type="scientific">Colletotrichum gloeosporioides</name>
    <name type="common">Anthracnose fungus</name>
    <name type="synonym">Glomerella cingulata</name>
    <dbReference type="NCBI Taxonomy" id="474922"/>
    <lineage>
        <taxon>Eukaryota</taxon>
        <taxon>Fungi</taxon>
        <taxon>Dikarya</taxon>
        <taxon>Ascomycota</taxon>
        <taxon>Pezizomycotina</taxon>
        <taxon>Sordariomycetes</taxon>
        <taxon>Hypocreomycetidae</taxon>
        <taxon>Glomerellales</taxon>
        <taxon>Glomerellaceae</taxon>
        <taxon>Colletotrichum</taxon>
        <taxon>Colletotrichum gloeosporioides species complex</taxon>
    </lineage>
</organism>
<gene>
    <name evidence="2" type="ORF">GCG54_00012055</name>
</gene>
<evidence type="ECO:0000313" key="2">
    <source>
        <dbReference type="EMBL" id="KAF3804568.1"/>
    </source>
</evidence>
<evidence type="ECO:0000313" key="3">
    <source>
        <dbReference type="Proteomes" id="UP000613401"/>
    </source>
</evidence>
<feature type="region of interest" description="Disordered" evidence="1">
    <location>
        <begin position="420"/>
        <end position="445"/>
    </location>
</feature>
<dbReference type="RefSeq" id="XP_045263727.1">
    <property type="nucleotide sequence ID" value="XM_045411943.1"/>
</dbReference>
<name>A0A8H4CIF2_COLGL</name>
<keyword evidence="3" id="KW-1185">Reference proteome</keyword>
<dbReference type="EMBL" id="WVTB01000049">
    <property type="protein sequence ID" value="KAF3804568.1"/>
    <property type="molecule type" value="Genomic_DNA"/>
</dbReference>
<reference evidence="2" key="2">
    <citation type="submission" date="2020-03" db="EMBL/GenBank/DDBJ databases">
        <authorList>
            <person name="Fu F.-F."/>
            <person name="Chen J."/>
        </authorList>
    </citation>
    <scope>NUCLEOTIDE SEQUENCE</scope>
    <source>
        <strain evidence="2">Lc1</strain>
    </source>
</reference>
<protein>
    <submittedName>
        <fullName evidence="2">Uncharacterized protein</fullName>
    </submittedName>
</protein>
<dbReference type="Proteomes" id="UP000613401">
    <property type="component" value="Unassembled WGS sequence"/>
</dbReference>
<comment type="caution">
    <text evidence="2">The sequence shown here is derived from an EMBL/GenBank/DDBJ whole genome shotgun (WGS) entry which is preliminary data.</text>
</comment>
<sequence>MRRYPLEEIAVGMARDPFSSSSLSQTTEDIELVDMSSHNQAMTLIFKAVEAPRSTFTLDKTRFYLPEGPLSDDAFWVPLPDGDRGKVDHRGPHLVDAEPKVKIKKRARGMSYRGGSWIVDIDLQRPRCFVAHGTMAEECMVRKMQTDCRAAAKRLAVTMGGIFWQRIQGGGGVDRLTNPDIAGCLARTADSLFEFTNLTGRFIEATRRRHLKEDVSPLFKGVLKLLGIVEWHRVHRAVNAVQILRRSFEGLTARCVTGEEKMAQCAAQSCKETYMLGMMGWRLAPDSIGTQKGALSEALHPLHVLSTVDWMGYDAQEVKARMAQKSTPVCLVKDNFFCAWTFGMAVRFLTHQNLQCSWSADELANCPGPWRFEGNIYMSHLEMLKTLPWVECFTGLEHTRVRFRPASCSGCYDRFFEGKREDEKKSKKVKDKKPEGKKLTGTRTW</sequence>
<evidence type="ECO:0000256" key="1">
    <source>
        <dbReference type="SAM" id="MobiDB-lite"/>
    </source>
</evidence>